<reference evidence="2" key="2">
    <citation type="submission" date="2011-02" db="EMBL/GenBank/DDBJ databases">
        <authorList>
            <person name="MacLean D."/>
        </authorList>
    </citation>
    <scope>NUCLEOTIDE SEQUENCE</scope>
</reference>
<dbReference type="PANTHER" id="PTHR11439:SF440">
    <property type="entry name" value="INTEGRASE CATALYTIC DOMAIN-CONTAINING PROTEIN"/>
    <property type="match status" value="1"/>
</dbReference>
<dbReference type="PANTHER" id="PTHR11439">
    <property type="entry name" value="GAG-POL-RELATED RETROTRANSPOSON"/>
    <property type="match status" value="1"/>
</dbReference>
<sequence>MWPPPGLKAEPGQVCKLQRSLYGWKQASAVCYKTISNVFLDLKFHQCRSDACIFVRRDQTNFVYVALYVDDMLISAQSLDVIEDISNQLAKVFTMKKLGMAKFILDMKLSYNVKKKLMHLSQKACINRMVERFGQQNSTPVHNLTCTSQKLIKATNEVESMKKKPYRSLTGSLLYIAMSTRPDVAFAVCELSRFLEKPCLAHWNAGIRVLTYLKTTSELGLIFNGSNGNMVIEAYSDSDWRGSRDDRRSTSGIMVMVNGTPVVHKSRLQKSVALSSAEAEYMAMSMCVQEIMWVKQLLREMGHPFGRPIQLFVDNQSAIAIATNDGYQSRAKHIDIRHHFIREHVKFGNIKIGLHHNKTSTCRFLNEGNRNKTFRTSHQVKWYTQKLCRGGVLKINNITDMRVS</sequence>
<feature type="domain" description="Reverse transcriptase Ty1/copia-type" evidence="1">
    <location>
        <begin position="2"/>
        <end position="141"/>
    </location>
</feature>
<reference evidence="2" key="1">
    <citation type="journal article" date="2011" name="PLoS Biol.">
        <title>Gene gain and loss during evolution of obligate parasitism in the white rust pathogen of Arabidopsis thaliana.</title>
        <authorList>
            <person name="Kemen E."/>
            <person name="Gardiner A."/>
            <person name="Schultz-Larsen T."/>
            <person name="Kemen A.C."/>
            <person name="Balmuth A.L."/>
            <person name="Robert-Seilaniantz A."/>
            <person name="Bailey K."/>
            <person name="Holub E."/>
            <person name="Studholme D.J."/>
            <person name="Maclean D."/>
            <person name="Jones J.D."/>
        </authorList>
    </citation>
    <scope>NUCLEOTIDE SEQUENCE</scope>
</reference>
<dbReference type="SUPFAM" id="SSF56672">
    <property type="entry name" value="DNA/RNA polymerases"/>
    <property type="match status" value="1"/>
</dbReference>
<dbReference type="EMBL" id="FR824247">
    <property type="protein sequence ID" value="CCA23660.1"/>
    <property type="molecule type" value="Genomic_DNA"/>
</dbReference>
<dbReference type="Pfam" id="PF07727">
    <property type="entry name" value="RVT_2"/>
    <property type="match status" value="1"/>
</dbReference>
<evidence type="ECO:0000313" key="2">
    <source>
        <dbReference type="EMBL" id="CCA23660.1"/>
    </source>
</evidence>
<protein>
    <submittedName>
        <fullName evidence="2">Putative polyprotein</fullName>
    </submittedName>
</protein>
<dbReference type="AlphaFoldDB" id="F0WQQ1"/>
<dbReference type="InterPro" id="IPR043502">
    <property type="entry name" value="DNA/RNA_pol_sf"/>
</dbReference>
<dbReference type="HOGENOM" id="CLU_001650_21_0_1"/>
<gene>
    <name evidence="2" type="primary">AlNc14C202G8711</name>
    <name evidence="2" type="ORF">ALNC14_098040</name>
</gene>
<proteinExistence type="predicted"/>
<organism evidence="2">
    <name type="scientific">Albugo laibachii Nc14</name>
    <dbReference type="NCBI Taxonomy" id="890382"/>
    <lineage>
        <taxon>Eukaryota</taxon>
        <taxon>Sar</taxon>
        <taxon>Stramenopiles</taxon>
        <taxon>Oomycota</taxon>
        <taxon>Peronosporomycetes</taxon>
        <taxon>Albuginales</taxon>
        <taxon>Albuginaceae</taxon>
        <taxon>Albugo</taxon>
    </lineage>
</organism>
<accession>F0WQQ1</accession>
<name>F0WQQ1_9STRA</name>
<dbReference type="CDD" id="cd09272">
    <property type="entry name" value="RNase_HI_RT_Ty1"/>
    <property type="match status" value="1"/>
</dbReference>
<evidence type="ECO:0000259" key="1">
    <source>
        <dbReference type="Pfam" id="PF07727"/>
    </source>
</evidence>
<dbReference type="InterPro" id="IPR013103">
    <property type="entry name" value="RVT_2"/>
</dbReference>